<evidence type="ECO:0000256" key="8">
    <source>
        <dbReference type="ARBA" id="ARBA00048336"/>
    </source>
</evidence>
<evidence type="ECO:0000256" key="13">
    <source>
        <dbReference type="SAM" id="Phobius"/>
    </source>
</evidence>
<feature type="region of interest" description="Disordered" evidence="12">
    <location>
        <begin position="260"/>
        <end position="303"/>
    </location>
</feature>
<evidence type="ECO:0000256" key="7">
    <source>
        <dbReference type="ARBA" id="ARBA00047761"/>
    </source>
</evidence>
<evidence type="ECO:0000256" key="5">
    <source>
        <dbReference type="ARBA" id="ARBA00022912"/>
    </source>
</evidence>
<dbReference type="Pfam" id="PF13672">
    <property type="entry name" value="PP2C_2"/>
    <property type="match status" value="1"/>
</dbReference>
<comment type="catalytic activity">
    <reaction evidence="7">
        <text>O-phospho-L-seryl-[protein] + H2O = L-seryl-[protein] + phosphate</text>
        <dbReference type="Rhea" id="RHEA:20629"/>
        <dbReference type="Rhea" id="RHEA-COMP:9863"/>
        <dbReference type="Rhea" id="RHEA-COMP:11604"/>
        <dbReference type="ChEBI" id="CHEBI:15377"/>
        <dbReference type="ChEBI" id="CHEBI:29999"/>
        <dbReference type="ChEBI" id="CHEBI:43474"/>
        <dbReference type="ChEBI" id="CHEBI:83421"/>
        <dbReference type="EC" id="3.1.3.16"/>
    </reaction>
</comment>
<gene>
    <name evidence="15" type="ORF">HLB09_07755</name>
</gene>
<evidence type="ECO:0000256" key="6">
    <source>
        <dbReference type="ARBA" id="ARBA00023211"/>
    </source>
</evidence>
<feature type="compositionally biased region" description="Low complexity" evidence="12">
    <location>
        <begin position="420"/>
        <end position="449"/>
    </location>
</feature>
<dbReference type="GO" id="GO:0004722">
    <property type="term" value="F:protein serine/threonine phosphatase activity"/>
    <property type="evidence" value="ECO:0007669"/>
    <property type="project" value="UniProtKB-EC"/>
</dbReference>
<feature type="domain" description="PPM-type phosphatase" evidence="14">
    <location>
        <begin position="6"/>
        <end position="238"/>
    </location>
</feature>
<keyword evidence="16" id="KW-1185">Reference proteome</keyword>
<evidence type="ECO:0000256" key="11">
    <source>
        <dbReference type="ARBA" id="ARBA00079123"/>
    </source>
</evidence>
<dbReference type="Gene3D" id="3.60.40.10">
    <property type="entry name" value="PPM-type phosphatase domain"/>
    <property type="match status" value="1"/>
</dbReference>
<dbReference type="PANTHER" id="PTHR47992">
    <property type="entry name" value="PROTEIN PHOSPHATASE"/>
    <property type="match status" value="1"/>
</dbReference>
<keyword evidence="5" id="KW-0904">Protein phosphatase</keyword>
<evidence type="ECO:0000256" key="4">
    <source>
        <dbReference type="ARBA" id="ARBA00022801"/>
    </source>
</evidence>
<dbReference type="SMART" id="SM00331">
    <property type="entry name" value="PP2C_SIG"/>
    <property type="match status" value="1"/>
</dbReference>
<dbReference type="EC" id="3.1.3.16" evidence="2"/>
<dbReference type="InterPro" id="IPR001932">
    <property type="entry name" value="PPM-type_phosphatase-like_dom"/>
</dbReference>
<evidence type="ECO:0000313" key="15">
    <source>
        <dbReference type="EMBL" id="NNH22986.1"/>
    </source>
</evidence>
<evidence type="ECO:0000313" key="16">
    <source>
        <dbReference type="Proteomes" id="UP000555552"/>
    </source>
</evidence>
<dbReference type="AlphaFoldDB" id="A0A849BTZ2"/>
<comment type="cofactor">
    <cofactor evidence="1">
        <name>Mn(2+)</name>
        <dbReference type="ChEBI" id="CHEBI:29035"/>
    </cofactor>
</comment>
<keyword evidence="6" id="KW-0464">Manganese</keyword>
<keyword evidence="4" id="KW-0378">Hydrolase</keyword>
<dbReference type="FunFam" id="3.60.40.10:FF:000002">
    <property type="entry name" value="Serine/threonine phosphatase stp"/>
    <property type="match status" value="1"/>
</dbReference>
<evidence type="ECO:0000256" key="12">
    <source>
        <dbReference type="SAM" id="MobiDB-lite"/>
    </source>
</evidence>
<dbReference type="Proteomes" id="UP000555552">
    <property type="component" value="Unassembled WGS sequence"/>
</dbReference>
<keyword evidence="13" id="KW-0812">Transmembrane</keyword>
<evidence type="ECO:0000256" key="10">
    <source>
        <dbReference type="ARBA" id="ARBA00077741"/>
    </source>
</evidence>
<evidence type="ECO:0000256" key="9">
    <source>
        <dbReference type="ARBA" id="ARBA00071184"/>
    </source>
</evidence>
<feature type="compositionally biased region" description="Pro residues" evidence="12">
    <location>
        <begin position="409"/>
        <end position="419"/>
    </location>
</feature>
<dbReference type="GO" id="GO:0046872">
    <property type="term" value="F:metal ion binding"/>
    <property type="evidence" value="ECO:0007669"/>
    <property type="project" value="UniProtKB-KW"/>
</dbReference>
<evidence type="ECO:0000256" key="2">
    <source>
        <dbReference type="ARBA" id="ARBA00013081"/>
    </source>
</evidence>
<evidence type="ECO:0000256" key="3">
    <source>
        <dbReference type="ARBA" id="ARBA00022723"/>
    </source>
</evidence>
<sequence>MATALRYAARSDVGLVRSSNQDSAYVGPHLLVVADGMGGHAGGDVASSIAVAELSRLEGESHGADALGHLEEAVRRASARLSERVREEPALAGMGTTVTALLRSGDRLALAHIGDSRAYVLRDGELAQVTHDHTFVQHLVDEGRITAEEAEHHPQRSVLLRVLGDIDSSQELDTSVREARTGDRWLLCSDGLSGMVGHATLREALTGVPDVGECADLLVQLALRGGGSDNVTVVVADVVDVGTAPPDHTAVVGAAAAEHARPTGDATSPAARGAALGRPAPAGDDGTGGAAGAAGALAAGGGRRRGPWPRVLAGAVVLAVLVAGVLAAWRWSQDQYFVGADADGRVAVFRGLPQDVGPLRLSSVVEEAGLDLGDLRPVSRGAVSEGITVDDLAAARRVVATLLGQACPAPSPEPEPSPTAAPTAGAATAAPTAAPTAGATASPTPTSTAADDDAAGEDVPAGCAALDGEG</sequence>
<keyword evidence="13" id="KW-0472">Membrane</keyword>
<feature type="compositionally biased region" description="Low complexity" evidence="12">
    <location>
        <begin position="269"/>
        <end position="284"/>
    </location>
</feature>
<dbReference type="CDD" id="cd00143">
    <property type="entry name" value="PP2Cc"/>
    <property type="match status" value="1"/>
</dbReference>
<organism evidence="15 16">
    <name type="scientific">Pseudokineococcus marinus</name>
    <dbReference type="NCBI Taxonomy" id="351215"/>
    <lineage>
        <taxon>Bacteria</taxon>
        <taxon>Bacillati</taxon>
        <taxon>Actinomycetota</taxon>
        <taxon>Actinomycetes</taxon>
        <taxon>Kineosporiales</taxon>
        <taxon>Kineosporiaceae</taxon>
        <taxon>Pseudokineococcus</taxon>
    </lineage>
</organism>
<dbReference type="SUPFAM" id="SSF81606">
    <property type="entry name" value="PP2C-like"/>
    <property type="match status" value="1"/>
</dbReference>
<comment type="catalytic activity">
    <reaction evidence="8">
        <text>O-phospho-L-threonyl-[protein] + H2O = L-threonyl-[protein] + phosphate</text>
        <dbReference type="Rhea" id="RHEA:47004"/>
        <dbReference type="Rhea" id="RHEA-COMP:11060"/>
        <dbReference type="Rhea" id="RHEA-COMP:11605"/>
        <dbReference type="ChEBI" id="CHEBI:15377"/>
        <dbReference type="ChEBI" id="CHEBI:30013"/>
        <dbReference type="ChEBI" id="CHEBI:43474"/>
        <dbReference type="ChEBI" id="CHEBI:61977"/>
        <dbReference type="EC" id="3.1.3.16"/>
    </reaction>
</comment>
<keyword evidence="13" id="KW-1133">Transmembrane helix</keyword>
<comment type="caution">
    <text evidence="15">The sequence shown here is derived from an EMBL/GenBank/DDBJ whole genome shotgun (WGS) entry which is preliminary data.</text>
</comment>
<name>A0A849BTZ2_9ACTN</name>
<evidence type="ECO:0000256" key="1">
    <source>
        <dbReference type="ARBA" id="ARBA00001936"/>
    </source>
</evidence>
<protein>
    <recommendedName>
        <fullName evidence="9">Serine/threonine protein phosphatase PstP</fullName>
        <ecNumber evidence="2">3.1.3.16</ecNumber>
    </recommendedName>
    <alternativeName>
        <fullName evidence="11">Mycobacterial Ser/Thr phosphatase</fullName>
    </alternativeName>
    <alternativeName>
        <fullName evidence="10">PP2C-family Ser/Thr phosphatase</fullName>
    </alternativeName>
</protein>
<evidence type="ECO:0000259" key="14">
    <source>
        <dbReference type="PROSITE" id="PS51746"/>
    </source>
</evidence>
<proteinExistence type="predicted"/>
<dbReference type="RefSeq" id="WP_171202816.1">
    <property type="nucleotide sequence ID" value="NZ_JABEMA010000087.1"/>
</dbReference>
<feature type="transmembrane region" description="Helical" evidence="13">
    <location>
        <begin position="311"/>
        <end position="331"/>
    </location>
</feature>
<accession>A0A849BTZ2</accession>
<dbReference type="InterPro" id="IPR036457">
    <property type="entry name" value="PPM-type-like_dom_sf"/>
</dbReference>
<reference evidence="15 16" key="1">
    <citation type="submission" date="2020-05" db="EMBL/GenBank/DDBJ databases">
        <title>MicrobeNet Type strains.</title>
        <authorList>
            <person name="Nicholson A.C."/>
        </authorList>
    </citation>
    <scope>NUCLEOTIDE SEQUENCE [LARGE SCALE GENOMIC DNA]</scope>
    <source>
        <strain evidence="15 16">JCM 14547</strain>
    </source>
</reference>
<dbReference type="PROSITE" id="PS51746">
    <property type="entry name" value="PPM_2"/>
    <property type="match status" value="1"/>
</dbReference>
<keyword evidence="3" id="KW-0479">Metal-binding</keyword>
<dbReference type="InterPro" id="IPR015655">
    <property type="entry name" value="PP2C"/>
</dbReference>
<dbReference type="SMART" id="SM00332">
    <property type="entry name" value="PP2Cc"/>
    <property type="match status" value="1"/>
</dbReference>
<dbReference type="EMBL" id="JABEMA010000087">
    <property type="protein sequence ID" value="NNH22986.1"/>
    <property type="molecule type" value="Genomic_DNA"/>
</dbReference>
<feature type="region of interest" description="Disordered" evidence="12">
    <location>
        <begin position="406"/>
        <end position="470"/>
    </location>
</feature>